<dbReference type="PANTHER" id="PTHR45436">
    <property type="entry name" value="SENSOR HISTIDINE KINASE YKOH"/>
    <property type="match status" value="1"/>
</dbReference>
<dbReference type="Pfam" id="PF00672">
    <property type="entry name" value="HAMP"/>
    <property type="match status" value="1"/>
</dbReference>
<dbReference type="SUPFAM" id="SSF55874">
    <property type="entry name" value="ATPase domain of HSP90 chaperone/DNA topoisomerase II/histidine kinase"/>
    <property type="match status" value="1"/>
</dbReference>
<keyword evidence="8 11" id="KW-1133">Transmembrane helix</keyword>
<dbReference type="Gene3D" id="6.10.340.10">
    <property type="match status" value="1"/>
</dbReference>
<dbReference type="InterPro" id="IPR005467">
    <property type="entry name" value="His_kinase_dom"/>
</dbReference>
<reference evidence="14 15" key="1">
    <citation type="submission" date="2018-09" db="EMBL/GenBank/DDBJ databases">
        <title>Profundibacter amoris BAR1 gen. nov., sp. nov., a new member of the Roseobacter clade isolated at Lokis Castle Vent Field on the Arctic Mid-Oceanic Ridge.</title>
        <authorList>
            <person name="Le Moine Bauer S."/>
            <person name="Sjoeberg A.G."/>
            <person name="L'Haridon S."/>
            <person name="Stokke R."/>
            <person name="Roalkvam I."/>
            <person name="Steen I.H."/>
            <person name="Dahle H."/>
        </authorList>
    </citation>
    <scope>NUCLEOTIDE SEQUENCE [LARGE SCALE GENOMIC DNA]</scope>
    <source>
        <strain evidence="14 15">BAR1</strain>
    </source>
</reference>
<dbReference type="Pfam" id="PF02518">
    <property type="entry name" value="HATPase_c"/>
    <property type="match status" value="1"/>
</dbReference>
<dbReference type="PROSITE" id="PS50885">
    <property type="entry name" value="HAMP"/>
    <property type="match status" value="1"/>
</dbReference>
<accession>A0A347UFU5</accession>
<evidence type="ECO:0000256" key="11">
    <source>
        <dbReference type="SAM" id="Phobius"/>
    </source>
</evidence>
<keyword evidence="10 11" id="KW-0472">Membrane</keyword>
<dbReference type="AlphaFoldDB" id="A0A347UFU5"/>
<dbReference type="PANTHER" id="PTHR45436:SF8">
    <property type="entry name" value="HISTIDINE KINASE"/>
    <property type="match status" value="1"/>
</dbReference>
<feature type="domain" description="HAMP" evidence="13">
    <location>
        <begin position="182"/>
        <end position="235"/>
    </location>
</feature>
<dbReference type="SUPFAM" id="SSF47384">
    <property type="entry name" value="Homodimeric domain of signal transducing histidine kinase"/>
    <property type="match status" value="1"/>
</dbReference>
<sequence>MTTLPHSGKSAIRRLFALHIIASLLASAVVLGAVYVGTMRLLENQTAQAVDAELNGLVRDYIDGGQFALRSAIAERSTSRSSADSLYLYATADGHPIAGNLSSWPDVPMDGTWQTIRLMRTDIDKNVLVGLRAITLPGGARLMVGRDLRSQREFRDILKYASWALLGSFLVFGSLGGLFVSRSILKRVGEIQQAATETARGDLSRRVPLRGTGDEFDRLAEALNDMLSKNETLVTELQMVTDSLSHDLRTPLARLRNTLETALANPDADNSDIIAEALSEADYVHQVFTELLDIARVEANLAQSQIEPLDLSKIVSDTVELYTPLAEEKDQTLNARITDKAMIEGHKQFLARAISNLLDNAIKFTPSGGKIDVSLTENDDKIVLTIADTGPGIIATDWPKALQRMGRLDRERGSPGAGLGLSLVAKVAALHGTEVQRQESDKGLIISIPFARFSG</sequence>
<evidence type="ECO:0000256" key="9">
    <source>
        <dbReference type="ARBA" id="ARBA00023012"/>
    </source>
</evidence>
<keyword evidence="4" id="KW-0597">Phosphoprotein</keyword>
<dbReference type="Proteomes" id="UP000261704">
    <property type="component" value="Chromosome"/>
</dbReference>
<evidence type="ECO:0000256" key="2">
    <source>
        <dbReference type="ARBA" id="ARBA00004370"/>
    </source>
</evidence>
<name>A0A347UFU5_9RHOB</name>
<evidence type="ECO:0000256" key="7">
    <source>
        <dbReference type="ARBA" id="ARBA00022777"/>
    </source>
</evidence>
<dbReference type="RefSeq" id="WP_118942380.1">
    <property type="nucleotide sequence ID" value="NZ_CP032125.1"/>
</dbReference>
<evidence type="ECO:0000256" key="3">
    <source>
        <dbReference type="ARBA" id="ARBA00012438"/>
    </source>
</evidence>
<evidence type="ECO:0000256" key="1">
    <source>
        <dbReference type="ARBA" id="ARBA00000085"/>
    </source>
</evidence>
<keyword evidence="5" id="KW-0808">Transferase</keyword>
<keyword evidence="7 14" id="KW-0418">Kinase</keyword>
<evidence type="ECO:0000256" key="5">
    <source>
        <dbReference type="ARBA" id="ARBA00022679"/>
    </source>
</evidence>
<evidence type="ECO:0000256" key="8">
    <source>
        <dbReference type="ARBA" id="ARBA00022989"/>
    </source>
</evidence>
<evidence type="ECO:0000256" key="6">
    <source>
        <dbReference type="ARBA" id="ARBA00022692"/>
    </source>
</evidence>
<comment type="catalytic activity">
    <reaction evidence="1">
        <text>ATP + protein L-histidine = ADP + protein N-phospho-L-histidine.</text>
        <dbReference type="EC" id="2.7.13.3"/>
    </reaction>
</comment>
<dbReference type="InterPro" id="IPR003661">
    <property type="entry name" value="HisK_dim/P_dom"/>
</dbReference>
<dbReference type="InterPro" id="IPR036097">
    <property type="entry name" value="HisK_dim/P_sf"/>
</dbReference>
<dbReference type="SMART" id="SM00304">
    <property type="entry name" value="HAMP"/>
    <property type="match status" value="1"/>
</dbReference>
<dbReference type="EMBL" id="CP032125">
    <property type="protein sequence ID" value="AXX97723.1"/>
    <property type="molecule type" value="Genomic_DNA"/>
</dbReference>
<feature type="domain" description="Histidine kinase" evidence="12">
    <location>
        <begin position="243"/>
        <end position="454"/>
    </location>
</feature>
<evidence type="ECO:0000259" key="13">
    <source>
        <dbReference type="PROSITE" id="PS50885"/>
    </source>
</evidence>
<dbReference type="EC" id="2.7.13.3" evidence="3"/>
<evidence type="ECO:0000259" key="12">
    <source>
        <dbReference type="PROSITE" id="PS50109"/>
    </source>
</evidence>
<protein>
    <recommendedName>
        <fullName evidence="3">histidine kinase</fullName>
        <ecNumber evidence="3">2.7.13.3</ecNumber>
    </recommendedName>
</protein>
<evidence type="ECO:0000313" key="15">
    <source>
        <dbReference type="Proteomes" id="UP000261704"/>
    </source>
</evidence>
<dbReference type="KEGG" id="pamo:BAR1_07135"/>
<dbReference type="SUPFAM" id="SSF158472">
    <property type="entry name" value="HAMP domain-like"/>
    <property type="match status" value="1"/>
</dbReference>
<evidence type="ECO:0000256" key="10">
    <source>
        <dbReference type="ARBA" id="ARBA00023136"/>
    </source>
</evidence>
<dbReference type="PROSITE" id="PS50109">
    <property type="entry name" value="HIS_KIN"/>
    <property type="match status" value="1"/>
</dbReference>
<dbReference type="InterPro" id="IPR003660">
    <property type="entry name" value="HAMP_dom"/>
</dbReference>
<dbReference type="CDD" id="cd06225">
    <property type="entry name" value="HAMP"/>
    <property type="match status" value="1"/>
</dbReference>
<dbReference type="GO" id="GO:0005886">
    <property type="term" value="C:plasma membrane"/>
    <property type="evidence" value="ECO:0007669"/>
    <property type="project" value="TreeGrafter"/>
</dbReference>
<dbReference type="SMART" id="SM00387">
    <property type="entry name" value="HATPase_c"/>
    <property type="match status" value="1"/>
</dbReference>
<dbReference type="CDD" id="cd00075">
    <property type="entry name" value="HATPase"/>
    <property type="match status" value="1"/>
</dbReference>
<dbReference type="PRINTS" id="PR00344">
    <property type="entry name" value="BCTRLSENSOR"/>
</dbReference>
<feature type="transmembrane region" description="Helical" evidence="11">
    <location>
        <begin position="160"/>
        <end position="180"/>
    </location>
</feature>
<dbReference type="Pfam" id="PF00512">
    <property type="entry name" value="HisKA"/>
    <property type="match status" value="1"/>
</dbReference>
<keyword evidence="9" id="KW-0902">Two-component regulatory system</keyword>
<dbReference type="InterPro" id="IPR004358">
    <property type="entry name" value="Sig_transdc_His_kin-like_C"/>
</dbReference>
<dbReference type="InterPro" id="IPR036890">
    <property type="entry name" value="HATPase_C_sf"/>
</dbReference>
<evidence type="ECO:0000256" key="4">
    <source>
        <dbReference type="ARBA" id="ARBA00022553"/>
    </source>
</evidence>
<proteinExistence type="predicted"/>
<dbReference type="SMART" id="SM00388">
    <property type="entry name" value="HisKA"/>
    <property type="match status" value="1"/>
</dbReference>
<dbReference type="Gene3D" id="1.10.287.130">
    <property type="match status" value="1"/>
</dbReference>
<keyword evidence="15" id="KW-1185">Reference proteome</keyword>
<dbReference type="CDD" id="cd00082">
    <property type="entry name" value="HisKA"/>
    <property type="match status" value="1"/>
</dbReference>
<evidence type="ECO:0000313" key="14">
    <source>
        <dbReference type="EMBL" id="AXX97723.1"/>
    </source>
</evidence>
<dbReference type="Gene3D" id="3.30.565.10">
    <property type="entry name" value="Histidine kinase-like ATPase, C-terminal domain"/>
    <property type="match status" value="1"/>
</dbReference>
<dbReference type="OrthoDB" id="9815202at2"/>
<gene>
    <name evidence="14" type="ORF">BAR1_07135</name>
</gene>
<dbReference type="GO" id="GO:0000155">
    <property type="term" value="F:phosphorelay sensor kinase activity"/>
    <property type="evidence" value="ECO:0007669"/>
    <property type="project" value="InterPro"/>
</dbReference>
<keyword evidence="6 11" id="KW-0812">Transmembrane</keyword>
<organism evidence="14 15">
    <name type="scientific">Profundibacter amoris</name>
    <dbReference type="NCBI Taxonomy" id="2171755"/>
    <lineage>
        <taxon>Bacteria</taxon>
        <taxon>Pseudomonadati</taxon>
        <taxon>Pseudomonadota</taxon>
        <taxon>Alphaproteobacteria</taxon>
        <taxon>Rhodobacterales</taxon>
        <taxon>Paracoccaceae</taxon>
        <taxon>Profundibacter</taxon>
    </lineage>
</organism>
<dbReference type="InterPro" id="IPR003594">
    <property type="entry name" value="HATPase_dom"/>
</dbReference>
<comment type="subcellular location">
    <subcellularLocation>
        <location evidence="2">Membrane</location>
    </subcellularLocation>
</comment>
<dbReference type="InterPro" id="IPR050428">
    <property type="entry name" value="TCS_sensor_his_kinase"/>
</dbReference>